<gene>
    <name evidence="7" type="ORF">ACFFR3_38305</name>
</gene>
<dbReference type="RefSeq" id="WP_379484721.1">
    <property type="nucleotide sequence ID" value="NZ_JBHMCF010000042.1"/>
</dbReference>
<dbReference type="SUPFAM" id="SSF101790">
    <property type="entry name" value="Aminomethyltransferase beta-barrel domain"/>
    <property type="match status" value="1"/>
</dbReference>
<dbReference type="Gene3D" id="1.10.10.1100">
    <property type="entry name" value="BFD-like [2Fe-2S]-binding domain"/>
    <property type="match status" value="1"/>
</dbReference>
<dbReference type="PROSITE" id="PS00837">
    <property type="entry name" value="ALADH_PNT_2"/>
    <property type="match status" value="1"/>
</dbReference>
<keyword evidence="8" id="KW-1185">Reference proteome</keyword>
<evidence type="ECO:0000259" key="5">
    <source>
        <dbReference type="Pfam" id="PF08669"/>
    </source>
</evidence>
<evidence type="ECO:0000256" key="1">
    <source>
        <dbReference type="ARBA" id="ARBA00008609"/>
    </source>
</evidence>
<dbReference type="Gene3D" id="3.50.50.60">
    <property type="entry name" value="FAD/NAD(P)-binding domain"/>
    <property type="match status" value="1"/>
</dbReference>
<evidence type="ECO:0000313" key="7">
    <source>
        <dbReference type="EMBL" id="MFB9475376.1"/>
    </source>
</evidence>
<dbReference type="SUPFAM" id="SSF51905">
    <property type="entry name" value="FAD/NAD(P)-binding domain"/>
    <property type="match status" value="1"/>
</dbReference>
<dbReference type="PANTHER" id="PTHR43757">
    <property type="entry name" value="AMINOMETHYLTRANSFERASE"/>
    <property type="match status" value="1"/>
</dbReference>
<feature type="domain" description="FAD/NAD(P)-binding" evidence="4">
    <location>
        <begin position="102"/>
        <end position="269"/>
    </location>
</feature>
<dbReference type="InterPro" id="IPR006222">
    <property type="entry name" value="GCVT_N"/>
</dbReference>
<dbReference type="InterPro" id="IPR042204">
    <property type="entry name" value="2Fe-2S-bd_N"/>
</dbReference>
<name>A0ABV5NYH7_9ACTN</name>
<dbReference type="InterPro" id="IPR041854">
    <property type="entry name" value="BFD-like_2Fe2S-bd_dom_sf"/>
</dbReference>
<dbReference type="Pfam" id="PF07992">
    <property type="entry name" value="Pyr_redox_2"/>
    <property type="match status" value="1"/>
</dbReference>
<dbReference type="InterPro" id="IPR013977">
    <property type="entry name" value="GcvT_C"/>
</dbReference>
<sequence>MRFTFDGRPLRGEPGDTLAAALLRNGVRVVGRSVTLGRPRGVFTAGPEEPNALVRVGPDPMLAATTVELYDGLEAWSLRGKGRVDPHAVDERRCDKGYLHCDVLVVGGGPAGLAAASAAGRLGARVILVDDQPRLGGDLLNGRLLLDDAPALDWVAGLDLPGRVLTRTTAVGYYDHNYVVAVERRARGERLWHIRARRVVLATGAHERSVAFPGNDRPGVMLASAARAYANRYGVAPWRRAVVFACADSGHEAAADLAAAGVEVVEVVDPRRDGQVVTGTTGDAEGVLKGVLIGSRHVEADLLAVAGGWNPAVHLFSQSQGRARFDEELQAFVPGTSAQAERSAGACRGLYGTRDAIADGHAAGTEAAELALAGSGADGASGFGASRTEARGQDAGGLGAGGLRAGRLGAGRLGAGRRGGGREELRVPECDERPIAPPAALWLVEGDGGEPAFADLHRDVTVADLARATGTGMRSVEHVKRYTTAGTGADQGKTSGAVVVGVMSALLGAAPGQVGTTTFRPPYTPVSFATLAGRDRGELSDPVRTTAMHDAHVARGAVFEDVGQWKRPWYFPHDGESMEDAVRRECRAARTDVAAMDASTLGKIDIRGADAGTFLDRVYTNMYSTLPVGACRYGLMCRADGMVFDDGTTTRLADDHYLMTTTTGNAAAVFDWLEEWRQTEWPDLDVSFTSVTDHWATVAVVGPHAGRVLAAVAPGAVDLAFMRYAAVDVLGVPGRVFRISFSGELAYEVNVPWAYGRALWEAVLELGAVPYGTETMHVLRAEKGFAIVGQETDGTVTPQDLGMSWIVSKRKPDFVGKRSHARPDTARQDRKRLVGLLPDDPAARVDEGAQLVAAGRSPDGVVPMLGHVTSSYHSEALGRTFCLALAREAAPGDRLTAVSGGAALPVTVVEPVFYDPGNARRDGEPLPAGTVRPLTGAQAESPAAAFAARFAAASGERVRLREVAFEPMWEVRGADPGAGLRLGPSWWLVAGDATPGPAWVEVSGQRTVLELAGPAADEVLITGCPIDLHPSAFAGHAQTLLGKAPVILERRAPDTYRIYVRSSFASYLAEWLVDAVEAL</sequence>
<dbReference type="InterPro" id="IPR028896">
    <property type="entry name" value="GcvT/YgfZ/DmdA"/>
</dbReference>
<comment type="similarity">
    <text evidence="1">Belongs to the GcvT family.</text>
</comment>
<feature type="domain" description="GCVT N-terminal" evidence="3">
    <location>
        <begin position="548"/>
        <end position="811"/>
    </location>
</feature>
<feature type="domain" description="Aminomethyltransferase C-terminal" evidence="5">
    <location>
        <begin position="831"/>
        <end position="915"/>
    </location>
</feature>
<dbReference type="PRINTS" id="PR00469">
    <property type="entry name" value="PNDRDTASEII"/>
</dbReference>
<accession>A0ABV5NYH7</accession>
<dbReference type="EMBL" id="JBHMCF010000042">
    <property type="protein sequence ID" value="MFB9475376.1"/>
    <property type="molecule type" value="Genomic_DNA"/>
</dbReference>
<evidence type="ECO:0000313" key="8">
    <source>
        <dbReference type="Proteomes" id="UP001589568"/>
    </source>
</evidence>
<dbReference type="Pfam" id="PF08669">
    <property type="entry name" value="GCV_T_C"/>
    <property type="match status" value="1"/>
</dbReference>
<feature type="domain" description="SoxA A3" evidence="6">
    <location>
        <begin position="452"/>
        <end position="534"/>
    </location>
</feature>
<dbReference type="Pfam" id="PF01571">
    <property type="entry name" value="GCV_T"/>
    <property type="match status" value="1"/>
</dbReference>
<dbReference type="PANTHER" id="PTHR43757:SF2">
    <property type="entry name" value="AMINOMETHYLTRANSFERASE, MITOCHONDRIAL"/>
    <property type="match status" value="1"/>
</dbReference>
<dbReference type="InterPro" id="IPR029043">
    <property type="entry name" value="GcvT/YgfZ_C"/>
</dbReference>
<dbReference type="Gene3D" id="3.30.1360.120">
    <property type="entry name" value="Probable tRNA modification gtpase trme, domain 1"/>
    <property type="match status" value="2"/>
</dbReference>
<dbReference type="InterPro" id="IPR023753">
    <property type="entry name" value="FAD/NAD-binding_dom"/>
</dbReference>
<comment type="caution">
    <text evidence="7">The sequence shown here is derived from an EMBL/GenBank/DDBJ whole genome shotgun (WGS) entry which is preliminary data.</text>
</comment>
<dbReference type="InterPro" id="IPR008143">
    <property type="entry name" value="Ala_DH/PNT_CS2"/>
</dbReference>
<dbReference type="InterPro" id="IPR027266">
    <property type="entry name" value="TrmE/GcvT-like"/>
</dbReference>
<dbReference type="InterPro" id="IPR007375">
    <property type="entry name" value="SoxG"/>
</dbReference>
<dbReference type="InterPro" id="IPR036188">
    <property type="entry name" value="FAD/NAD-bd_sf"/>
</dbReference>
<dbReference type="Proteomes" id="UP001589568">
    <property type="component" value="Unassembled WGS sequence"/>
</dbReference>
<proteinExistence type="inferred from homology"/>
<evidence type="ECO:0000256" key="2">
    <source>
        <dbReference type="ARBA" id="ARBA00023002"/>
    </source>
</evidence>
<organism evidence="7 8">
    <name type="scientific">Nonomuraea salmonea</name>
    <dbReference type="NCBI Taxonomy" id="46181"/>
    <lineage>
        <taxon>Bacteria</taxon>
        <taxon>Bacillati</taxon>
        <taxon>Actinomycetota</taxon>
        <taxon>Actinomycetes</taxon>
        <taxon>Streptosporangiales</taxon>
        <taxon>Streptosporangiaceae</taxon>
        <taxon>Nonomuraea</taxon>
    </lineage>
</organism>
<reference evidence="7 8" key="1">
    <citation type="submission" date="2024-09" db="EMBL/GenBank/DDBJ databases">
        <authorList>
            <person name="Sun Q."/>
            <person name="Mori K."/>
        </authorList>
    </citation>
    <scope>NUCLEOTIDE SEQUENCE [LARGE SCALE GENOMIC DNA]</scope>
    <source>
        <strain evidence="7 8">JCM 3324</strain>
    </source>
</reference>
<evidence type="ECO:0000259" key="4">
    <source>
        <dbReference type="Pfam" id="PF07992"/>
    </source>
</evidence>
<protein>
    <submittedName>
        <fullName evidence="7">2Fe-2S iron-sulfur cluster-binding protein</fullName>
    </submittedName>
</protein>
<dbReference type="InterPro" id="IPR041117">
    <property type="entry name" value="SoxA_A3"/>
</dbReference>
<evidence type="ECO:0000259" key="3">
    <source>
        <dbReference type="Pfam" id="PF01571"/>
    </source>
</evidence>
<dbReference type="Pfam" id="PF04268">
    <property type="entry name" value="SoxG"/>
    <property type="match status" value="1"/>
</dbReference>
<evidence type="ECO:0000259" key="6">
    <source>
        <dbReference type="Pfam" id="PF17806"/>
    </source>
</evidence>
<dbReference type="Pfam" id="PF17806">
    <property type="entry name" value="SO_alpha_A3"/>
    <property type="match status" value="1"/>
</dbReference>
<dbReference type="Pfam" id="PF13510">
    <property type="entry name" value="Fer2_4"/>
    <property type="match status" value="1"/>
</dbReference>
<dbReference type="SUPFAM" id="SSF103025">
    <property type="entry name" value="Folate-binding domain"/>
    <property type="match status" value="2"/>
</dbReference>
<keyword evidence="2" id="KW-0560">Oxidoreductase</keyword>
<dbReference type="PRINTS" id="PR00368">
    <property type="entry name" value="FADPNR"/>
</dbReference>
<dbReference type="Gene3D" id="3.10.20.440">
    <property type="entry name" value="2Fe-2S iron-sulphur cluster binding domain, sarcosine oxidase, alpha subunit, N-terminal domain"/>
    <property type="match status" value="1"/>
</dbReference>